<sequence length="413" mass="46194">MIEQIQIKDWRQFDSLTINFDTRLTILTGTNGSGKTTILNILSKAFGESIKFVSNVNETSNGSVNYSSSVLGNLEDKRDDNYNSSIIGSITYNSITSPILVPEEVSTTYNIDFKDTQPCDGLYINSHRSLFQYKRVDTIPTHALKRDEIFSTYHKYKTLPLSDIYYNPNEQGATKHIKEAIISLATFGPGNSYVKSNQEALNIFEGFQSILNKILPPKIGFQKLSIEIPEVILETTSGAFPIDAVSGGIASIIELAWMIYMYATSEKSFTVLFDEPENHLHPELQQTLLPNLLDAFPNVQFIVATHNPFIISSVESSVIYVLDYNEKKKVIASVLENITKAASSNEILREVLGITSTFPLWASAKIKLLINETISKGISENSLSDFREQLKYLGFENVIPVALNQLFEGEIND</sequence>
<reference evidence="2 3" key="1">
    <citation type="submission" date="2011-08" db="EMBL/GenBank/DDBJ databases">
        <title>The Genome Sequence of Clostridium hathewayi WAL-18680.</title>
        <authorList>
            <consortium name="The Broad Institute Genome Sequencing Platform"/>
            <person name="Earl A."/>
            <person name="Ward D."/>
            <person name="Feldgarden M."/>
            <person name="Gevers D."/>
            <person name="Finegold S.M."/>
            <person name="Summanen P.H."/>
            <person name="Molitoris D.R."/>
            <person name="Song M."/>
            <person name="Daigneault M."/>
            <person name="Allen-Vercoe E."/>
            <person name="Young S.K."/>
            <person name="Zeng Q."/>
            <person name="Gargeya S."/>
            <person name="Fitzgerald M."/>
            <person name="Haas B."/>
            <person name="Abouelleil A."/>
            <person name="Alvarado L."/>
            <person name="Arachchi H.M."/>
            <person name="Berlin A."/>
            <person name="Brown A."/>
            <person name="Chapman S.B."/>
            <person name="Chen Z."/>
            <person name="Dunbar C."/>
            <person name="Freedman E."/>
            <person name="Gearin G."/>
            <person name="Gellesch M."/>
            <person name="Goldberg J."/>
            <person name="Griggs A."/>
            <person name="Gujja S."/>
            <person name="Heiman D."/>
            <person name="Howarth C."/>
            <person name="Larson L."/>
            <person name="Lui A."/>
            <person name="MacDonald P.J.P."/>
            <person name="Montmayeur A."/>
            <person name="Murphy C."/>
            <person name="Neiman D."/>
            <person name="Pearson M."/>
            <person name="Priest M."/>
            <person name="Roberts A."/>
            <person name="Saif S."/>
            <person name="Shea T."/>
            <person name="Shenoy N."/>
            <person name="Sisk P."/>
            <person name="Stolte C."/>
            <person name="Sykes S."/>
            <person name="Wortman J."/>
            <person name="Nusbaum C."/>
            <person name="Birren B."/>
        </authorList>
    </citation>
    <scope>NUCLEOTIDE SEQUENCE [LARGE SCALE GENOMIC DNA]</scope>
    <source>
        <strain evidence="2 3">WAL-18680</strain>
    </source>
</reference>
<organism evidence="2 3">
    <name type="scientific">Hungatella hathewayi WAL-18680</name>
    <dbReference type="NCBI Taxonomy" id="742737"/>
    <lineage>
        <taxon>Bacteria</taxon>
        <taxon>Bacillati</taxon>
        <taxon>Bacillota</taxon>
        <taxon>Clostridia</taxon>
        <taxon>Lachnospirales</taxon>
        <taxon>Lachnospiraceae</taxon>
        <taxon>Hungatella</taxon>
    </lineage>
</organism>
<dbReference type="PANTHER" id="PTHR43581">
    <property type="entry name" value="ATP/GTP PHOSPHATASE"/>
    <property type="match status" value="1"/>
</dbReference>
<dbReference type="Gene3D" id="3.40.50.300">
    <property type="entry name" value="P-loop containing nucleotide triphosphate hydrolases"/>
    <property type="match status" value="1"/>
</dbReference>
<dbReference type="PATRIC" id="fig|742737.3.peg.1217"/>
<dbReference type="OrthoDB" id="1093370at2"/>
<dbReference type="PANTHER" id="PTHR43581:SF4">
    <property type="entry name" value="ATP_GTP PHOSPHATASE"/>
    <property type="match status" value="1"/>
</dbReference>
<dbReference type="GO" id="GO:0005524">
    <property type="term" value="F:ATP binding"/>
    <property type="evidence" value="ECO:0007669"/>
    <property type="project" value="InterPro"/>
</dbReference>
<protein>
    <recommendedName>
        <fullName evidence="1">AAA+ ATPase domain-containing protein</fullName>
    </recommendedName>
</protein>
<name>G5ICI4_9FIRM</name>
<dbReference type="InterPro" id="IPR041685">
    <property type="entry name" value="AAA_GajA/Old/RecF-like"/>
</dbReference>
<dbReference type="SUPFAM" id="SSF52540">
    <property type="entry name" value="P-loop containing nucleoside triphosphate hydrolases"/>
    <property type="match status" value="1"/>
</dbReference>
<evidence type="ECO:0000313" key="2">
    <source>
        <dbReference type="EMBL" id="EHI60834.1"/>
    </source>
</evidence>
<dbReference type="InterPro" id="IPR027417">
    <property type="entry name" value="P-loop_NTPase"/>
</dbReference>
<dbReference type="HOGENOM" id="CLU_033429_3_0_9"/>
<dbReference type="InterPro" id="IPR051396">
    <property type="entry name" value="Bact_Antivir_Def_Nuclease"/>
</dbReference>
<accession>G5ICI4</accession>
<gene>
    <name evidence="2" type="ORF">HMPREF9473_01211</name>
</gene>
<dbReference type="EMBL" id="ADLN01000011">
    <property type="protein sequence ID" value="EHI60834.1"/>
    <property type="molecule type" value="Genomic_DNA"/>
</dbReference>
<dbReference type="GO" id="GO:0016887">
    <property type="term" value="F:ATP hydrolysis activity"/>
    <property type="evidence" value="ECO:0007669"/>
    <property type="project" value="InterPro"/>
</dbReference>
<evidence type="ECO:0000259" key="1">
    <source>
        <dbReference type="SMART" id="SM00382"/>
    </source>
</evidence>
<dbReference type="AlphaFoldDB" id="G5ICI4"/>
<evidence type="ECO:0000313" key="3">
    <source>
        <dbReference type="Proteomes" id="UP000005384"/>
    </source>
</evidence>
<proteinExistence type="predicted"/>
<dbReference type="Pfam" id="PF13175">
    <property type="entry name" value="AAA_15"/>
    <property type="match status" value="1"/>
</dbReference>
<feature type="domain" description="AAA+ ATPase" evidence="1">
    <location>
        <begin position="21"/>
        <end position="325"/>
    </location>
</feature>
<keyword evidence="3" id="KW-1185">Reference proteome</keyword>
<dbReference type="Proteomes" id="UP000005384">
    <property type="component" value="Unassembled WGS sequence"/>
</dbReference>
<dbReference type="RefSeq" id="WP_006779196.1">
    <property type="nucleotide sequence ID" value="NZ_CP040506.1"/>
</dbReference>
<dbReference type="SMART" id="SM00382">
    <property type="entry name" value="AAA"/>
    <property type="match status" value="1"/>
</dbReference>
<comment type="caution">
    <text evidence="2">The sequence shown here is derived from an EMBL/GenBank/DDBJ whole genome shotgun (WGS) entry which is preliminary data.</text>
</comment>
<dbReference type="InterPro" id="IPR003593">
    <property type="entry name" value="AAA+_ATPase"/>
</dbReference>